<keyword evidence="4" id="KW-1185">Reference proteome</keyword>
<feature type="domain" description="DUF4729" evidence="2">
    <location>
        <begin position="153"/>
        <end position="335"/>
    </location>
</feature>
<dbReference type="OMA" id="NATNCLA"/>
<organism evidence="4">
    <name type="scientific">Drosophila persimilis</name>
    <name type="common">Fruit fly</name>
    <dbReference type="NCBI Taxonomy" id="7234"/>
    <lineage>
        <taxon>Eukaryota</taxon>
        <taxon>Metazoa</taxon>
        <taxon>Ecdysozoa</taxon>
        <taxon>Arthropoda</taxon>
        <taxon>Hexapoda</taxon>
        <taxon>Insecta</taxon>
        <taxon>Pterygota</taxon>
        <taxon>Neoptera</taxon>
        <taxon>Endopterygota</taxon>
        <taxon>Diptera</taxon>
        <taxon>Brachycera</taxon>
        <taxon>Muscomorpha</taxon>
        <taxon>Ephydroidea</taxon>
        <taxon>Drosophilidae</taxon>
        <taxon>Drosophila</taxon>
        <taxon>Sophophora</taxon>
    </lineage>
</organism>
<evidence type="ECO:0000259" key="2">
    <source>
        <dbReference type="Pfam" id="PF15866"/>
    </source>
</evidence>
<dbReference type="KEGG" id="dpe:6599424"/>
<reference evidence="3 4" key="1">
    <citation type="journal article" date="2007" name="Nature">
        <title>Evolution of genes and genomes on the Drosophila phylogeny.</title>
        <authorList>
            <consortium name="Drosophila 12 Genomes Consortium"/>
            <person name="Clark A.G."/>
            <person name="Eisen M.B."/>
            <person name="Smith D.R."/>
            <person name="Bergman C.M."/>
            <person name="Oliver B."/>
            <person name="Markow T.A."/>
            <person name="Kaufman T.C."/>
            <person name="Kellis M."/>
            <person name="Gelbart W."/>
            <person name="Iyer V.N."/>
            <person name="Pollard D.A."/>
            <person name="Sackton T.B."/>
            <person name="Larracuente A.M."/>
            <person name="Singh N.D."/>
            <person name="Abad J.P."/>
            <person name="Abt D.N."/>
            <person name="Adryan B."/>
            <person name="Aguade M."/>
            <person name="Akashi H."/>
            <person name="Anderson W.W."/>
            <person name="Aquadro C.F."/>
            <person name="Ardell D.H."/>
            <person name="Arguello R."/>
            <person name="Artieri C.G."/>
            <person name="Barbash D.A."/>
            <person name="Barker D."/>
            <person name="Barsanti P."/>
            <person name="Batterham P."/>
            <person name="Batzoglou S."/>
            <person name="Begun D."/>
            <person name="Bhutkar A."/>
            <person name="Blanco E."/>
            <person name="Bosak S.A."/>
            <person name="Bradley R.K."/>
            <person name="Brand A.D."/>
            <person name="Brent M.R."/>
            <person name="Brooks A.N."/>
            <person name="Brown R.H."/>
            <person name="Butlin R.K."/>
            <person name="Caggese C."/>
            <person name="Calvi B.R."/>
            <person name="Bernardo de Carvalho A."/>
            <person name="Caspi A."/>
            <person name="Castrezana S."/>
            <person name="Celniker S.E."/>
            <person name="Chang J.L."/>
            <person name="Chapple C."/>
            <person name="Chatterji S."/>
            <person name="Chinwalla A."/>
            <person name="Civetta A."/>
            <person name="Clifton S.W."/>
            <person name="Comeron J.M."/>
            <person name="Costello J.C."/>
            <person name="Coyne J.A."/>
            <person name="Daub J."/>
            <person name="David R.G."/>
            <person name="Delcher A.L."/>
            <person name="Delehaunty K."/>
            <person name="Do C.B."/>
            <person name="Ebling H."/>
            <person name="Edwards K."/>
            <person name="Eickbush T."/>
            <person name="Evans J.D."/>
            <person name="Filipski A."/>
            <person name="Findeiss S."/>
            <person name="Freyhult E."/>
            <person name="Fulton L."/>
            <person name="Fulton R."/>
            <person name="Garcia A.C."/>
            <person name="Gardiner A."/>
            <person name="Garfield D.A."/>
            <person name="Garvin B.E."/>
            <person name="Gibson G."/>
            <person name="Gilbert D."/>
            <person name="Gnerre S."/>
            <person name="Godfrey J."/>
            <person name="Good R."/>
            <person name="Gotea V."/>
            <person name="Gravely B."/>
            <person name="Greenberg A.J."/>
            <person name="Griffiths-Jones S."/>
            <person name="Gross S."/>
            <person name="Guigo R."/>
            <person name="Gustafson E.A."/>
            <person name="Haerty W."/>
            <person name="Hahn M.W."/>
            <person name="Halligan D.L."/>
            <person name="Halpern A.L."/>
            <person name="Halter G.M."/>
            <person name="Han M.V."/>
            <person name="Heger A."/>
            <person name="Hillier L."/>
            <person name="Hinrichs A.S."/>
            <person name="Holmes I."/>
            <person name="Hoskins R.A."/>
            <person name="Hubisz M.J."/>
            <person name="Hultmark D."/>
            <person name="Huntley M.A."/>
            <person name="Jaffe D.B."/>
            <person name="Jagadeeshan S."/>
            <person name="Jeck W.R."/>
            <person name="Johnson J."/>
            <person name="Jones C.D."/>
            <person name="Jordan W.C."/>
            <person name="Karpen G.H."/>
            <person name="Kataoka E."/>
            <person name="Keightley P.D."/>
            <person name="Kheradpour P."/>
            <person name="Kirkness E.F."/>
            <person name="Koerich L.B."/>
            <person name="Kristiansen K."/>
            <person name="Kudrna D."/>
            <person name="Kulathinal R.J."/>
            <person name="Kumar S."/>
            <person name="Kwok R."/>
            <person name="Lander E."/>
            <person name="Langley C.H."/>
            <person name="Lapoint R."/>
            <person name="Lazzaro B.P."/>
            <person name="Lee S.J."/>
            <person name="Levesque L."/>
            <person name="Li R."/>
            <person name="Lin C.F."/>
            <person name="Lin M.F."/>
            <person name="Lindblad-Toh K."/>
            <person name="Llopart A."/>
            <person name="Long M."/>
            <person name="Low L."/>
            <person name="Lozovsky E."/>
            <person name="Lu J."/>
            <person name="Luo M."/>
            <person name="Machado C.A."/>
            <person name="Makalowski W."/>
            <person name="Marzo M."/>
            <person name="Matsuda M."/>
            <person name="Matzkin L."/>
            <person name="McAllister B."/>
            <person name="McBride C.S."/>
            <person name="McKernan B."/>
            <person name="McKernan K."/>
            <person name="Mendez-Lago M."/>
            <person name="Minx P."/>
            <person name="Mollenhauer M.U."/>
            <person name="Montooth K."/>
            <person name="Mount S.M."/>
            <person name="Mu X."/>
            <person name="Myers E."/>
            <person name="Negre B."/>
            <person name="Newfeld S."/>
            <person name="Nielsen R."/>
            <person name="Noor M.A."/>
            <person name="O'Grady P."/>
            <person name="Pachter L."/>
            <person name="Papaceit M."/>
            <person name="Parisi M.J."/>
            <person name="Parisi M."/>
            <person name="Parts L."/>
            <person name="Pedersen J.S."/>
            <person name="Pesole G."/>
            <person name="Phillippy A.M."/>
            <person name="Ponting C.P."/>
            <person name="Pop M."/>
            <person name="Porcelli D."/>
            <person name="Powell J.R."/>
            <person name="Prohaska S."/>
            <person name="Pruitt K."/>
            <person name="Puig M."/>
            <person name="Quesneville H."/>
            <person name="Ram K.R."/>
            <person name="Rand D."/>
            <person name="Rasmussen M.D."/>
            <person name="Reed L.K."/>
            <person name="Reenan R."/>
            <person name="Reily A."/>
            <person name="Remington K.A."/>
            <person name="Rieger T.T."/>
            <person name="Ritchie M.G."/>
            <person name="Robin C."/>
            <person name="Rogers Y.H."/>
            <person name="Rohde C."/>
            <person name="Rozas J."/>
            <person name="Rubenfield M.J."/>
            <person name="Ruiz A."/>
            <person name="Russo S."/>
            <person name="Salzberg S.L."/>
            <person name="Sanchez-Gracia A."/>
            <person name="Saranga D.J."/>
            <person name="Sato H."/>
            <person name="Schaeffer S.W."/>
            <person name="Schatz M.C."/>
            <person name="Schlenke T."/>
            <person name="Schwartz R."/>
            <person name="Segarra C."/>
            <person name="Singh R.S."/>
            <person name="Sirot L."/>
            <person name="Sirota M."/>
            <person name="Sisneros N.B."/>
            <person name="Smith C.D."/>
            <person name="Smith T.F."/>
            <person name="Spieth J."/>
            <person name="Stage D.E."/>
            <person name="Stark A."/>
            <person name="Stephan W."/>
            <person name="Strausberg R.L."/>
            <person name="Strempel S."/>
            <person name="Sturgill D."/>
            <person name="Sutton G."/>
            <person name="Sutton G.G."/>
            <person name="Tao W."/>
            <person name="Teichmann S."/>
            <person name="Tobari Y.N."/>
            <person name="Tomimura Y."/>
            <person name="Tsolas J.M."/>
            <person name="Valente V.L."/>
            <person name="Venter E."/>
            <person name="Venter J.C."/>
            <person name="Vicario S."/>
            <person name="Vieira F.G."/>
            <person name="Vilella A.J."/>
            <person name="Villasante A."/>
            <person name="Walenz B."/>
            <person name="Wang J."/>
            <person name="Wasserman M."/>
            <person name="Watts T."/>
            <person name="Wilson D."/>
            <person name="Wilson R.K."/>
            <person name="Wing R.A."/>
            <person name="Wolfner M.F."/>
            <person name="Wong A."/>
            <person name="Wong G.K."/>
            <person name="Wu C.I."/>
            <person name="Wu G."/>
            <person name="Yamamoto D."/>
            <person name="Yang H.P."/>
            <person name="Yang S.P."/>
            <person name="Yorke J.A."/>
            <person name="Yoshida K."/>
            <person name="Zdobnov E."/>
            <person name="Zhang P."/>
            <person name="Zhang Y."/>
            <person name="Zimin A.V."/>
            <person name="Baldwin J."/>
            <person name="Abdouelleil A."/>
            <person name="Abdulkadir J."/>
            <person name="Abebe A."/>
            <person name="Abera B."/>
            <person name="Abreu J."/>
            <person name="Acer S.C."/>
            <person name="Aftuck L."/>
            <person name="Alexander A."/>
            <person name="An P."/>
            <person name="Anderson E."/>
            <person name="Anderson S."/>
            <person name="Arachi H."/>
            <person name="Azer M."/>
            <person name="Bachantsang P."/>
            <person name="Barry A."/>
            <person name="Bayul T."/>
            <person name="Berlin A."/>
            <person name="Bessette D."/>
            <person name="Bloom T."/>
            <person name="Blye J."/>
            <person name="Boguslavskiy L."/>
            <person name="Bonnet C."/>
            <person name="Boukhgalter B."/>
            <person name="Bourzgui I."/>
            <person name="Brown A."/>
            <person name="Cahill P."/>
            <person name="Channer S."/>
            <person name="Cheshatsang Y."/>
            <person name="Chuda L."/>
            <person name="Citroen M."/>
            <person name="Collymore A."/>
            <person name="Cooke P."/>
            <person name="Costello M."/>
            <person name="D'Aco K."/>
            <person name="Daza R."/>
            <person name="De Haan G."/>
            <person name="DeGray S."/>
            <person name="DeMaso C."/>
            <person name="Dhargay N."/>
            <person name="Dooley K."/>
            <person name="Dooley E."/>
            <person name="Doricent M."/>
            <person name="Dorje P."/>
            <person name="Dorjee K."/>
            <person name="Dupes A."/>
            <person name="Elong R."/>
            <person name="Falk J."/>
            <person name="Farina A."/>
            <person name="Faro S."/>
            <person name="Ferguson D."/>
            <person name="Fisher S."/>
            <person name="Foley C.D."/>
            <person name="Franke A."/>
            <person name="Friedrich D."/>
            <person name="Gadbois L."/>
            <person name="Gearin G."/>
            <person name="Gearin C.R."/>
            <person name="Giannoukos G."/>
            <person name="Goode T."/>
            <person name="Graham J."/>
            <person name="Grandbois E."/>
            <person name="Grewal S."/>
            <person name="Gyaltsen K."/>
            <person name="Hafez N."/>
            <person name="Hagos B."/>
            <person name="Hall J."/>
            <person name="Henson C."/>
            <person name="Hollinger A."/>
            <person name="Honan T."/>
            <person name="Huard M.D."/>
            <person name="Hughes L."/>
            <person name="Hurhula B."/>
            <person name="Husby M.E."/>
            <person name="Kamat A."/>
            <person name="Kanga B."/>
            <person name="Kashin S."/>
            <person name="Khazanovich D."/>
            <person name="Kisner P."/>
            <person name="Lance K."/>
            <person name="Lara M."/>
            <person name="Lee W."/>
            <person name="Lennon N."/>
            <person name="Letendre F."/>
            <person name="LeVine R."/>
            <person name="Lipovsky A."/>
            <person name="Liu X."/>
            <person name="Liu J."/>
            <person name="Liu S."/>
            <person name="Lokyitsang T."/>
            <person name="Lokyitsang Y."/>
            <person name="Lubonja R."/>
            <person name="Lui A."/>
            <person name="MacDonald P."/>
            <person name="Magnisalis V."/>
            <person name="Maru K."/>
            <person name="Matthews C."/>
            <person name="McCusker W."/>
            <person name="McDonough S."/>
            <person name="Mehta T."/>
            <person name="Meldrim J."/>
            <person name="Meneus L."/>
            <person name="Mihai O."/>
            <person name="Mihalev A."/>
            <person name="Mihova T."/>
            <person name="Mittelman R."/>
            <person name="Mlenga V."/>
            <person name="Montmayeur A."/>
            <person name="Mulrain L."/>
            <person name="Navidi A."/>
            <person name="Naylor J."/>
            <person name="Negash T."/>
            <person name="Nguyen T."/>
            <person name="Nguyen N."/>
            <person name="Nicol R."/>
            <person name="Norbu C."/>
            <person name="Norbu N."/>
            <person name="Novod N."/>
            <person name="O'Neill B."/>
            <person name="Osman S."/>
            <person name="Markiewicz E."/>
            <person name="Oyono O.L."/>
            <person name="Patti C."/>
            <person name="Phunkhang P."/>
            <person name="Pierre F."/>
            <person name="Priest M."/>
            <person name="Raghuraman S."/>
            <person name="Rege F."/>
            <person name="Reyes R."/>
            <person name="Rise C."/>
            <person name="Rogov P."/>
            <person name="Ross K."/>
            <person name="Ryan E."/>
            <person name="Settipalli S."/>
            <person name="Shea T."/>
            <person name="Sherpa N."/>
            <person name="Shi L."/>
            <person name="Shih D."/>
            <person name="Sparrow T."/>
            <person name="Spaulding J."/>
            <person name="Stalker J."/>
            <person name="Stange-Thomann N."/>
            <person name="Stavropoulos S."/>
            <person name="Stone C."/>
            <person name="Strader C."/>
            <person name="Tesfaye S."/>
            <person name="Thomson T."/>
            <person name="Thoulutsang Y."/>
            <person name="Thoulutsang D."/>
            <person name="Topham K."/>
            <person name="Topping I."/>
            <person name="Tsamla T."/>
            <person name="Vassiliev H."/>
            <person name="Vo A."/>
            <person name="Wangchuk T."/>
            <person name="Wangdi T."/>
            <person name="Weiand M."/>
            <person name="Wilkinson J."/>
            <person name="Wilson A."/>
            <person name="Yadav S."/>
            <person name="Young G."/>
            <person name="Yu Q."/>
            <person name="Zembek L."/>
            <person name="Zhong D."/>
            <person name="Zimmer A."/>
            <person name="Zwirko Z."/>
            <person name="Jaffe D.B."/>
            <person name="Alvarez P."/>
            <person name="Brockman W."/>
            <person name="Butler J."/>
            <person name="Chin C."/>
            <person name="Gnerre S."/>
            <person name="Grabherr M."/>
            <person name="Kleber M."/>
            <person name="Mauceli E."/>
            <person name="MacCallum I."/>
        </authorList>
    </citation>
    <scope>NUCLEOTIDE SEQUENCE [LARGE SCALE GENOMIC DNA]</scope>
    <source>
        <strain evidence="4">MSH-3 / Tucson 14011-0111.49</strain>
    </source>
</reference>
<feature type="compositionally biased region" description="Polar residues" evidence="1">
    <location>
        <begin position="365"/>
        <end position="375"/>
    </location>
</feature>
<dbReference type="Pfam" id="PF15866">
    <property type="entry name" value="DUF4729"/>
    <property type="match status" value="1"/>
</dbReference>
<dbReference type="HOGENOM" id="CLU_492828_0_0_1"/>
<feature type="compositionally biased region" description="Polar residues" evidence="1">
    <location>
        <begin position="520"/>
        <end position="530"/>
    </location>
</feature>
<accession>B4H147</accession>
<feature type="compositionally biased region" description="Low complexity" evidence="1">
    <location>
        <begin position="1"/>
        <end position="19"/>
    </location>
</feature>
<evidence type="ECO:0000313" key="3">
    <source>
        <dbReference type="EMBL" id="EDW29963.1"/>
    </source>
</evidence>
<evidence type="ECO:0000313" key="4">
    <source>
        <dbReference type="Proteomes" id="UP000008744"/>
    </source>
</evidence>
<dbReference type="STRING" id="7234.B4H147"/>
<dbReference type="Proteomes" id="UP000008744">
    <property type="component" value="Unassembled WGS sequence"/>
</dbReference>
<feature type="region of interest" description="Disordered" evidence="1">
    <location>
        <begin position="347"/>
        <end position="375"/>
    </location>
</feature>
<sequence>MNRSITKSSSSDTETASGSYEGGVHQSAGLGYSHSEFSLGAPGARPIISQQRLPGPTDGGASDEDLSDEVVVSHTRLSLLADQAKQANQASQVLWAKQRRLYVDLDMRVGSVAANVALRGGEEEATRKSVERLMSRAAHQERVVRLQRTAFGCPLSVCQMAVNATNCLAHCLEQHPTVAVLEMRPNLTACLPLGLPLVLGACGSQRCIGMLIFESGRQRGTNVDLAERNEGWTSSLAVMGLLWKTSWDAQLHGPMVTHLYNLWFFCPQAHPPLQVLVSAESQVRAKEVKQLKREVKQQLIPTSADPLLHEQRAMQRENEQYMRFTHREMKLLTNDFTTDIDLKLTIQEEQKTPPKATDLEEGNGSIKSKYTEDPTSSHNLAVAVDDPLQAQSPSNADLDDESVEGTLKIIDSMADELLSGFVDFEKYNLDNDFVKAVKSQALIEKVKSRSVSASVSEAQLAQPSEGLPSLAVLEESQSKSSGKTPSLASVVVLEKVQPPLVDGPLKQQPDGAGLRLQADLQPQQEVTPTQKDLEENVVGELLDELVEEHELSL</sequence>
<proteinExistence type="predicted"/>
<feature type="region of interest" description="Disordered" evidence="1">
    <location>
        <begin position="501"/>
        <end position="531"/>
    </location>
</feature>
<dbReference type="PhylomeDB" id="B4H147"/>
<dbReference type="InterPro" id="IPR031732">
    <property type="entry name" value="DUF4729"/>
</dbReference>
<dbReference type="OrthoDB" id="7854629at2759"/>
<protein>
    <submittedName>
        <fullName evidence="3">GL15917</fullName>
    </submittedName>
</protein>
<evidence type="ECO:0000256" key="1">
    <source>
        <dbReference type="SAM" id="MobiDB-lite"/>
    </source>
</evidence>
<dbReference type="EMBL" id="CH479201">
    <property type="protein sequence ID" value="EDW29963.1"/>
    <property type="molecule type" value="Genomic_DNA"/>
</dbReference>
<gene>
    <name evidence="3" type="primary">Dper\GL15917</name>
    <name evidence="3" type="ORF">Dper_GL15917</name>
</gene>
<dbReference type="AlphaFoldDB" id="B4H147"/>
<feature type="region of interest" description="Disordered" evidence="1">
    <location>
        <begin position="1"/>
        <end position="66"/>
    </location>
</feature>
<name>B4H147_DROPE</name>